<dbReference type="KEGG" id="parq:DSM112329_02789"/>
<dbReference type="Pfam" id="PF12680">
    <property type="entry name" value="SnoaL_2"/>
    <property type="match status" value="1"/>
</dbReference>
<gene>
    <name evidence="2" type="ORF">DSM112329_02789</name>
</gene>
<dbReference type="SUPFAM" id="SSF54427">
    <property type="entry name" value="NTF2-like"/>
    <property type="match status" value="1"/>
</dbReference>
<reference evidence="2" key="1">
    <citation type="submission" date="2022-12" db="EMBL/GenBank/DDBJ databases">
        <title>Paraconexibacter alkalitolerans sp. nov. and Baekduia alba sp. nov., isolated from soil and emended description of the genera Paraconexibacter (Chun et al., 2020) and Baekduia (An et al., 2020).</title>
        <authorList>
            <person name="Vieira S."/>
            <person name="Huber K.J."/>
            <person name="Geppert A."/>
            <person name="Wolf J."/>
            <person name="Neumann-Schaal M."/>
            <person name="Muesken M."/>
            <person name="Overmann J."/>
        </authorList>
    </citation>
    <scope>NUCLEOTIDE SEQUENCE</scope>
    <source>
        <strain evidence="2">AEG42_29</strain>
    </source>
</reference>
<dbReference type="InterPro" id="IPR037401">
    <property type="entry name" value="SnoaL-like"/>
</dbReference>
<sequence length="159" mass="17617">MKITKEYLEGWGSAWSDPQRQGLLDFYAPDARYRDVGSDLTCDGHDQLARFHAFMLVFAPDSEIVFFDAYGNDEGFAALWDWSGTATASLRVKDELIPVTGERFSVRGVAHCTLTPEGLLASHADYYDMYDVIRQVRVTSTAEAGASAAPRPAVDLPEM</sequence>
<dbReference type="AlphaFoldDB" id="A0AAU7AW57"/>
<evidence type="ECO:0000313" key="2">
    <source>
        <dbReference type="EMBL" id="XAY05929.1"/>
    </source>
</evidence>
<dbReference type="InterPro" id="IPR032710">
    <property type="entry name" value="NTF2-like_dom_sf"/>
</dbReference>
<dbReference type="RefSeq" id="WP_354702430.1">
    <property type="nucleotide sequence ID" value="NZ_CP114014.1"/>
</dbReference>
<protein>
    <recommendedName>
        <fullName evidence="1">SnoaL-like domain-containing protein</fullName>
    </recommendedName>
</protein>
<dbReference type="EMBL" id="CP114014">
    <property type="protein sequence ID" value="XAY05929.1"/>
    <property type="molecule type" value="Genomic_DNA"/>
</dbReference>
<dbReference type="Gene3D" id="3.10.450.50">
    <property type="match status" value="1"/>
</dbReference>
<proteinExistence type="predicted"/>
<organism evidence="2">
    <name type="scientific">Paraconexibacter sp. AEG42_29</name>
    <dbReference type="NCBI Taxonomy" id="2997339"/>
    <lineage>
        <taxon>Bacteria</taxon>
        <taxon>Bacillati</taxon>
        <taxon>Actinomycetota</taxon>
        <taxon>Thermoleophilia</taxon>
        <taxon>Solirubrobacterales</taxon>
        <taxon>Paraconexibacteraceae</taxon>
        <taxon>Paraconexibacter</taxon>
    </lineage>
</organism>
<feature type="domain" description="SnoaL-like" evidence="1">
    <location>
        <begin position="13"/>
        <end position="123"/>
    </location>
</feature>
<name>A0AAU7AW57_9ACTN</name>
<accession>A0AAU7AW57</accession>
<evidence type="ECO:0000259" key="1">
    <source>
        <dbReference type="Pfam" id="PF12680"/>
    </source>
</evidence>